<evidence type="ECO:0000313" key="2">
    <source>
        <dbReference type="EMBL" id="CAH7667487.1"/>
    </source>
</evidence>
<sequence length="379" mass="44013">MFWLRMCLVFCLGQSLEFQNRGVQGFFHMNPFVEAEEYHSFKSSSRNSRDFSNLQLFVHNDERNSNQMPEEFNNWGAHDISPLDVWNNHPASMIQFENQQEPDGGCKLPHSFYISHKNSIHQPSNFQEAMNSYHHNLWNFATVEEPSFSGRNHQKETNPHAGSSRDNESSSNNIQPMCAGDFFVGPNFDEFKYPDSSFVPQPHQDLEIPNHEKIPEYPDFHSMQSGILYSPHLSEISDRVYQNQDGEASELNDISFPHNYGLLNTDTAIDHRRNSINNEKLIFDTPKIIMSKEAQSQAEEENFFKEKFELISILNTDFSRCSRRTALNKISYRSKKIELRHLESIHKKAIDFISEHNLKSALAEIRTKEEFITADVAKI</sequence>
<organism evidence="2 3">
    <name type="scientific">Phakopsora pachyrhizi</name>
    <name type="common">Asian soybean rust disease fungus</name>
    <dbReference type="NCBI Taxonomy" id="170000"/>
    <lineage>
        <taxon>Eukaryota</taxon>
        <taxon>Fungi</taxon>
        <taxon>Dikarya</taxon>
        <taxon>Basidiomycota</taxon>
        <taxon>Pucciniomycotina</taxon>
        <taxon>Pucciniomycetes</taxon>
        <taxon>Pucciniales</taxon>
        <taxon>Phakopsoraceae</taxon>
        <taxon>Phakopsora</taxon>
    </lineage>
</organism>
<accession>A0AAV0AGN7</accession>
<feature type="compositionally biased region" description="Basic and acidic residues" evidence="1">
    <location>
        <begin position="153"/>
        <end position="168"/>
    </location>
</feature>
<gene>
    <name evidence="2" type="ORF">PPACK8108_LOCUS1888</name>
</gene>
<dbReference type="EMBL" id="CALTRL010000319">
    <property type="protein sequence ID" value="CAH7667487.1"/>
    <property type="molecule type" value="Genomic_DNA"/>
</dbReference>
<dbReference type="AlphaFoldDB" id="A0AAV0AGN7"/>
<reference evidence="2" key="1">
    <citation type="submission" date="2022-06" db="EMBL/GenBank/DDBJ databases">
        <authorList>
            <consortium name="SYNGENTA / RWTH Aachen University"/>
        </authorList>
    </citation>
    <scope>NUCLEOTIDE SEQUENCE</scope>
</reference>
<evidence type="ECO:0000256" key="1">
    <source>
        <dbReference type="SAM" id="MobiDB-lite"/>
    </source>
</evidence>
<dbReference type="Proteomes" id="UP001153365">
    <property type="component" value="Unassembled WGS sequence"/>
</dbReference>
<proteinExistence type="predicted"/>
<keyword evidence="3" id="KW-1185">Reference proteome</keyword>
<feature type="non-terminal residue" evidence="2">
    <location>
        <position position="379"/>
    </location>
</feature>
<evidence type="ECO:0000313" key="3">
    <source>
        <dbReference type="Proteomes" id="UP001153365"/>
    </source>
</evidence>
<protein>
    <submittedName>
        <fullName evidence="2">Uncharacterized protein</fullName>
    </submittedName>
</protein>
<feature type="region of interest" description="Disordered" evidence="1">
    <location>
        <begin position="149"/>
        <end position="176"/>
    </location>
</feature>
<feature type="non-terminal residue" evidence="2">
    <location>
        <position position="1"/>
    </location>
</feature>
<comment type="caution">
    <text evidence="2">The sequence shown here is derived from an EMBL/GenBank/DDBJ whole genome shotgun (WGS) entry which is preliminary data.</text>
</comment>
<name>A0AAV0AGN7_PHAPC</name>